<keyword evidence="2" id="KW-1185">Reference proteome</keyword>
<accession>A0ABT8BIV6</accession>
<dbReference type="EMBL" id="JAUFPX010000015">
    <property type="protein sequence ID" value="MDN3592069.1"/>
    <property type="molecule type" value="Genomic_DNA"/>
</dbReference>
<gene>
    <name evidence="1" type="ORF">QWZ12_15840</name>
</gene>
<dbReference type="Proteomes" id="UP001224644">
    <property type="component" value="Unassembled WGS sequence"/>
</dbReference>
<dbReference type="InterPro" id="IPR011856">
    <property type="entry name" value="tRNA_endonuc-like_dom_sf"/>
</dbReference>
<name>A0ABT8BIV6_9HYPH</name>
<evidence type="ECO:0000313" key="2">
    <source>
        <dbReference type="Proteomes" id="UP001224644"/>
    </source>
</evidence>
<organism evidence="1 2">
    <name type="scientific">Methylobacterium adhaesivum</name>
    <dbReference type="NCBI Taxonomy" id="333297"/>
    <lineage>
        <taxon>Bacteria</taxon>
        <taxon>Pseudomonadati</taxon>
        <taxon>Pseudomonadota</taxon>
        <taxon>Alphaproteobacteria</taxon>
        <taxon>Hyphomicrobiales</taxon>
        <taxon>Methylobacteriaceae</taxon>
        <taxon>Methylobacterium</taxon>
    </lineage>
</organism>
<sequence>MPEWRFQAEVVARLHKMEAEGCPLTCAGDMAAAKRSQAERQTAKATGLMAGETDVRVYIVGGRLLSIELKAKKGSRSKEQKDRHARLEALGFEVMNPRADTPEALADLVEAEVRARLPAA</sequence>
<proteinExistence type="predicted"/>
<dbReference type="Gene3D" id="3.40.1350.10">
    <property type="match status" value="1"/>
</dbReference>
<comment type="caution">
    <text evidence="1">The sequence shown here is derived from an EMBL/GenBank/DDBJ whole genome shotgun (WGS) entry which is preliminary data.</text>
</comment>
<protein>
    <recommendedName>
        <fullName evidence="3">VRR-NUC domain-containing protein</fullName>
    </recommendedName>
</protein>
<evidence type="ECO:0000313" key="1">
    <source>
        <dbReference type="EMBL" id="MDN3592069.1"/>
    </source>
</evidence>
<dbReference type="RefSeq" id="WP_238226136.1">
    <property type="nucleotide sequence ID" value="NZ_BPQD01000016.1"/>
</dbReference>
<evidence type="ECO:0008006" key="3">
    <source>
        <dbReference type="Google" id="ProtNLM"/>
    </source>
</evidence>
<reference evidence="2" key="1">
    <citation type="journal article" date="2019" name="Int. J. Syst. Evol. Microbiol.">
        <title>The Global Catalogue of Microorganisms (GCM) 10K type strain sequencing project: providing services to taxonomists for standard genome sequencing and annotation.</title>
        <authorList>
            <consortium name="The Broad Institute Genomics Platform"/>
            <consortium name="The Broad Institute Genome Sequencing Center for Infectious Disease"/>
            <person name="Wu L."/>
            <person name="Ma J."/>
        </authorList>
    </citation>
    <scope>NUCLEOTIDE SEQUENCE [LARGE SCALE GENOMIC DNA]</scope>
    <source>
        <strain evidence="2">CECT 7069</strain>
    </source>
</reference>